<feature type="compositionally biased region" description="Basic and acidic residues" evidence="1">
    <location>
        <begin position="102"/>
        <end position="113"/>
    </location>
</feature>
<dbReference type="PANTHER" id="PTHR14778:SF2">
    <property type="entry name" value="KINETOCHORE-ASSOCIATED PROTEIN DSN1 HOMOLOG"/>
    <property type="match status" value="1"/>
</dbReference>
<feature type="compositionally biased region" description="Low complexity" evidence="1">
    <location>
        <begin position="378"/>
        <end position="392"/>
    </location>
</feature>
<dbReference type="Pfam" id="PF08202">
    <property type="entry name" value="MIS13"/>
    <property type="match status" value="1"/>
</dbReference>
<protein>
    <submittedName>
        <fullName evidence="2">Uncharacterized protein</fullName>
    </submittedName>
</protein>
<feature type="compositionally biased region" description="Basic and acidic residues" evidence="1">
    <location>
        <begin position="179"/>
        <end position="204"/>
    </location>
</feature>
<dbReference type="GO" id="GO:0000444">
    <property type="term" value="C:MIS12/MIND type complex"/>
    <property type="evidence" value="ECO:0007669"/>
    <property type="project" value="InterPro"/>
</dbReference>
<dbReference type="AlphaFoldDB" id="A0A6G1GNS8"/>
<dbReference type="PANTHER" id="PTHR14778">
    <property type="entry name" value="KINETOCHORE-ASSOCIATED PROTEIN DSN1 HOMOLOG"/>
    <property type="match status" value="1"/>
</dbReference>
<gene>
    <name evidence="2" type="ORF">K402DRAFT_397563</name>
</gene>
<keyword evidence="3" id="KW-1185">Reference proteome</keyword>
<dbReference type="GO" id="GO:0051301">
    <property type="term" value="P:cell division"/>
    <property type="evidence" value="ECO:0007669"/>
    <property type="project" value="InterPro"/>
</dbReference>
<name>A0A6G1GNS8_9PEZI</name>
<proteinExistence type="predicted"/>
<dbReference type="GO" id="GO:0007059">
    <property type="term" value="P:chromosome segregation"/>
    <property type="evidence" value="ECO:0007669"/>
    <property type="project" value="InterPro"/>
</dbReference>
<dbReference type="EMBL" id="ML977184">
    <property type="protein sequence ID" value="KAF1982482.1"/>
    <property type="molecule type" value="Genomic_DNA"/>
</dbReference>
<sequence>MTALVTRSPLGPLDMSHLQRATRGKSARRAFEDDDDALPPAKRAKTDANGAAAAANKTVIGKSSGANPKKAKASYDEDDGGFKFTRTRSKKAKAAPQPEPIAAEKSDEKELVPRKSSRKRMSFSEPTENATAPVPKQRRSLRLSGESVEVDPKGQITSVSEKPRRGKKATAKPSPKQPDQPKDVHDSMDLLDKDDRSLQVEKQRKPTKIALPFADTPVIRRNKEMRKNSGQGGHRRSSTGMRGRRASSLIDSGSSNAAPHAEVNTKEFYKLIEQSVPEPRRMKQLLIWCGTRALPEKAVASGDTNAVLAADAARHIQEELLKDFANKSEMSDWFNREDITPAVLVKKPNPRNAQNAAKLKELEQEIERLQEEKRSWESLLSSSTAKAATSVPTKPPSDSLPDAPSTSTERYPTSSLQHQQQASSSPSNLYIDPALLDDPSQTAILNSLLIQDTSSSPSTLLAISTDALSKRLQTLSAGLEPTIDLFADGVHKLGQFRGAADAVAERILKDSAEALERRDKEARDKSGGNVGISDVLGALGRVAAEER</sequence>
<feature type="compositionally biased region" description="Low complexity" evidence="1">
    <location>
        <begin position="414"/>
        <end position="427"/>
    </location>
</feature>
<dbReference type="OrthoDB" id="3364649at2759"/>
<reference evidence="2" key="1">
    <citation type="journal article" date="2020" name="Stud. Mycol.">
        <title>101 Dothideomycetes genomes: a test case for predicting lifestyles and emergence of pathogens.</title>
        <authorList>
            <person name="Haridas S."/>
            <person name="Albert R."/>
            <person name="Binder M."/>
            <person name="Bloem J."/>
            <person name="Labutti K."/>
            <person name="Salamov A."/>
            <person name="Andreopoulos B."/>
            <person name="Baker S."/>
            <person name="Barry K."/>
            <person name="Bills G."/>
            <person name="Bluhm B."/>
            <person name="Cannon C."/>
            <person name="Castanera R."/>
            <person name="Culley D."/>
            <person name="Daum C."/>
            <person name="Ezra D."/>
            <person name="Gonzalez J."/>
            <person name="Henrissat B."/>
            <person name="Kuo A."/>
            <person name="Liang C."/>
            <person name="Lipzen A."/>
            <person name="Lutzoni F."/>
            <person name="Magnuson J."/>
            <person name="Mondo S."/>
            <person name="Nolan M."/>
            <person name="Ohm R."/>
            <person name="Pangilinan J."/>
            <person name="Park H.-J."/>
            <person name="Ramirez L."/>
            <person name="Alfaro M."/>
            <person name="Sun H."/>
            <person name="Tritt A."/>
            <person name="Yoshinaga Y."/>
            <person name="Zwiers L.-H."/>
            <person name="Turgeon B."/>
            <person name="Goodwin S."/>
            <person name="Spatafora J."/>
            <person name="Crous P."/>
            <person name="Grigoriev I."/>
        </authorList>
    </citation>
    <scope>NUCLEOTIDE SEQUENCE</scope>
    <source>
        <strain evidence="2">CBS 113979</strain>
    </source>
</reference>
<feature type="compositionally biased region" description="Basic residues" evidence="1">
    <location>
        <begin position="233"/>
        <end position="245"/>
    </location>
</feature>
<dbReference type="Proteomes" id="UP000800041">
    <property type="component" value="Unassembled WGS sequence"/>
</dbReference>
<feature type="compositionally biased region" description="Low complexity" evidence="1">
    <location>
        <begin position="47"/>
        <end position="58"/>
    </location>
</feature>
<dbReference type="InterPro" id="IPR013218">
    <property type="entry name" value="Dsn1/Mis13"/>
</dbReference>
<feature type="region of interest" description="Disordered" evidence="1">
    <location>
        <begin position="377"/>
        <end position="432"/>
    </location>
</feature>
<accession>A0A6G1GNS8</accession>
<feature type="compositionally biased region" description="Polar residues" evidence="1">
    <location>
        <begin position="404"/>
        <end position="413"/>
    </location>
</feature>
<evidence type="ECO:0000313" key="2">
    <source>
        <dbReference type="EMBL" id="KAF1982482.1"/>
    </source>
</evidence>
<evidence type="ECO:0000313" key="3">
    <source>
        <dbReference type="Proteomes" id="UP000800041"/>
    </source>
</evidence>
<evidence type="ECO:0000256" key="1">
    <source>
        <dbReference type="SAM" id="MobiDB-lite"/>
    </source>
</evidence>
<organism evidence="2 3">
    <name type="scientific">Aulographum hederae CBS 113979</name>
    <dbReference type="NCBI Taxonomy" id="1176131"/>
    <lineage>
        <taxon>Eukaryota</taxon>
        <taxon>Fungi</taxon>
        <taxon>Dikarya</taxon>
        <taxon>Ascomycota</taxon>
        <taxon>Pezizomycotina</taxon>
        <taxon>Dothideomycetes</taxon>
        <taxon>Pleosporomycetidae</taxon>
        <taxon>Aulographales</taxon>
        <taxon>Aulographaceae</taxon>
    </lineage>
</organism>
<feature type="region of interest" description="Disordered" evidence="1">
    <location>
        <begin position="1"/>
        <end position="259"/>
    </location>
</feature>